<sequence>MHRQPGEFLQSVEHLAPAPDQLVQVVTAVDAHHRTIAFDIEVDVAIEVQHVQ</sequence>
<protein>
    <submittedName>
        <fullName evidence="1">Uncharacterized protein</fullName>
    </submittedName>
</protein>
<reference evidence="1 2" key="1">
    <citation type="submission" date="2015-03" db="EMBL/GenBank/DDBJ databases">
        <authorList>
            <consortium name="Pathogen Informatics"/>
        </authorList>
    </citation>
    <scope>NUCLEOTIDE SEQUENCE [LARGE SCALE GENOMIC DNA]</scope>
    <source>
        <strain evidence="1 2">H09601792</strain>
    </source>
</reference>
<dbReference type="EMBL" id="CFOH01000174">
    <property type="protein sequence ID" value="CFE49228.1"/>
    <property type="molecule type" value="Genomic_DNA"/>
</dbReference>
<proteinExistence type="predicted"/>
<name>A0A654TKB2_MYCTX</name>
<organism evidence="1 2">
    <name type="scientific">Mycobacterium tuberculosis</name>
    <dbReference type="NCBI Taxonomy" id="1773"/>
    <lineage>
        <taxon>Bacteria</taxon>
        <taxon>Bacillati</taxon>
        <taxon>Actinomycetota</taxon>
        <taxon>Actinomycetes</taxon>
        <taxon>Mycobacteriales</taxon>
        <taxon>Mycobacteriaceae</taxon>
        <taxon>Mycobacterium</taxon>
        <taxon>Mycobacterium tuberculosis complex</taxon>
    </lineage>
</organism>
<evidence type="ECO:0000313" key="2">
    <source>
        <dbReference type="Proteomes" id="UP000046947"/>
    </source>
</evidence>
<dbReference type="Proteomes" id="UP000046947">
    <property type="component" value="Unassembled WGS sequence"/>
</dbReference>
<accession>A0A654TKB2</accession>
<gene>
    <name evidence="1" type="ORF">ERS007688_01388</name>
</gene>
<evidence type="ECO:0000313" key="1">
    <source>
        <dbReference type="EMBL" id="CFE49228.1"/>
    </source>
</evidence>
<dbReference type="AlphaFoldDB" id="A0A654TKB2"/>